<feature type="region of interest" description="Disordered" evidence="1">
    <location>
        <begin position="189"/>
        <end position="211"/>
    </location>
</feature>
<evidence type="ECO:0000313" key="2">
    <source>
        <dbReference type="EMBL" id="HIY69457.1"/>
    </source>
</evidence>
<dbReference type="InterPro" id="IPR001544">
    <property type="entry name" value="Aminotrans_IV"/>
</dbReference>
<dbReference type="Proteomes" id="UP000886844">
    <property type="component" value="Unassembled WGS sequence"/>
</dbReference>
<dbReference type="EMBL" id="DXDA01000066">
    <property type="protein sequence ID" value="HIY69457.1"/>
    <property type="molecule type" value="Genomic_DNA"/>
</dbReference>
<dbReference type="GO" id="GO:0008483">
    <property type="term" value="F:transaminase activity"/>
    <property type="evidence" value="ECO:0007669"/>
    <property type="project" value="UniProtKB-KW"/>
</dbReference>
<feature type="compositionally biased region" description="Basic and acidic residues" evidence="1">
    <location>
        <begin position="189"/>
        <end position="209"/>
    </location>
</feature>
<name>A0A9D1Z137_9BACT</name>
<evidence type="ECO:0000256" key="1">
    <source>
        <dbReference type="SAM" id="MobiDB-lite"/>
    </source>
</evidence>
<reference evidence="2" key="2">
    <citation type="submission" date="2021-04" db="EMBL/GenBank/DDBJ databases">
        <authorList>
            <person name="Gilroy R."/>
        </authorList>
    </citation>
    <scope>NUCLEOTIDE SEQUENCE</scope>
    <source>
        <strain evidence="2">5134</strain>
    </source>
</reference>
<comment type="caution">
    <text evidence="2">The sequence shown here is derived from an EMBL/GenBank/DDBJ whole genome shotgun (WGS) entry which is preliminary data.</text>
</comment>
<protein>
    <submittedName>
        <fullName evidence="2">Aminotransferase class IV</fullName>
    </submittedName>
</protein>
<organism evidence="2 3">
    <name type="scientific">Candidatus Alistipes intestinigallinarum</name>
    <dbReference type="NCBI Taxonomy" id="2838440"/>
    <lineage>
        <taxon>Bacteria</taxon>
        <taxon>Pseudomonadati</taxon>
        <taxon>Bacteroidota</taxon>
        <taxon>Bacteroidia</taxon>
        <taxon>Bacteroidales</taxon>
        <taxon>Rikenellaceae</taxon>
        <taxon>Alistipes</taxon>
    </lineage>
</organism>
<gene>
    <name evidence="2" type="ORF">H9828_08570</name>
</gene>
<reference evidence="2" key="1">
    <citation type="journal article" date="2021" name="PeerJ">
        <title>Extensive microbial diversity within the chicken gut microbiome revealed by metagenomics and culture.</title>
        <authorList>
            <person name="Gilroy R."/>
            <person name="Ravi A."/>
            <person name="Getino M."/>
            <person name="Pursley I."/>
            <person name="Horton D.L."/>
            <person name="Alikhan N.F."/>
            <person name="Baker D."/>
            <person name="Gharbi K."/>
            <person name="Hall N."/>
            <person name="Watson M."/>
            <person name="Adriaenssens E.M."/>
            <person name="Foster-Nyarko E."/>
            <person name="Jarju S."/>
            <person name="Secka A."/>
            <person name="Antonio M."/>
            <person name="Oren A."/>
            <person name="Chaudhuri R.R."/>
            <person name="La Ragione R."/>
            <person name="Hildebrand F."/>
            <person name="Pallen M.J."/>
        </authorList>
    </citation>
    <scope>NUCLEOTIDE SEQUENCE</scope>
    <source>
        <strain evidence="2">5134</strain>
    </source>
</reference>
<sequence length="266" mass="29169">MTDLYLYQTVHVARGRALHVAEHAAVLDAASREWFGRPYTPSPGALRTRIEILAETEHYPTAVSGFVRIEWRPDGEERLLPVGVSLYDGYAYRSVQPAAVSVRYENPFSEAPTSVREAAAAWARRAAERAGAEVAIRCDAAGIFHEAEDAPLFAIAGRTVLAAPGPESVERTITREAVRKAGLEFREEPFGIGKPGRENAPETGRKGEFDGLFDGTSEPEGLFAGAGNRRIDELFFTDHRGITSLSHCNGLPLMTFLAERIARELM</sequence>
<dbReference type="InterPro" id="IPR036038">
    <property type="entry name" value="Aminotransferase-like"/>
</dbReference>
<dbReference type="Pfam" id="PF01063">
    <property type="entry name" value="Aminotran_4"/>
    <property type="match status" value="1"/>
</dbReference>
<keyword evidence="2" id="KW-0808">Transferase</keyword>
<evidence type="ECO:0000313" key="3">
    <source>
        <dbReference type="Proteomes" id="UP000886844"/>
    </source>
</evidence>
<accession>A0A9D1Z137</accession>
<keyword evidence="2" id="KW-0032">Aminotransferase</keyword>
<dbReference type="SUPFAM" id="SSF56752">
    <property type="entry name" value="D-aminoacid aminotransferase-like PLP-dependent enzymes"/>
    <property type="match status" value="1"/>
</dbReference>
<proteinExistence type="predicted"/>
<dbReference type="AlphaFoldDB" id="A0A9D1Z137"/>